<evidence type="ECO:0000313" key="1">
    <source>
        <dbReference type="EMBL" id="VTR31755.1"/>
    </source>
</evidence>
<reference evidence="1" key="1">
    <citation type="submission" date="2019-05" db="EMBL/GenBank/DDBJ databases">
        <authorList>
            <consortium name="Pathogen Informatics"/>
        </authorList>
    </citation>
    <scope>NUCLEOTIDE SEQUENCE [LARGE SCALE GENOMIC DNA]</scope>
    <source>
        <strain evidence="1">NCTC12965</strain>
    </source>
</reference>
<name>A0A4U9UEL9_SERFO</name>
<proteinExistence type="predicted"/>
<sequence>MTPKRSPVAISKKTVLATGILKPALQVSVGARLTGNCKSCM</sequence>
<protein>
    <submittedName>
        <fullName evidence="1">Uncharacterized protein</fullName>
    </submittedName>
</protein>
<organism evidence="1">
    <name type="scientific">Serratia fonticola</name>
    <dbReference type="NCBI Taxonomy" id="47917"/>
    <lineage>
        <taxon>Bacteria</taxon>
        <taxon>Pseudomonadati</taxon>
        <taxon>Pseudomonadota</taxon>
        <taxon>Gammaproteobacteria</taxon>
        <taxon>Enterobacterales</taxon>
        <taxon>Yersiniaceae</taxon>
        <taxon>Serratia</taxon>
    </lineage>
</organism>
<dbReference type="AlphaFoldDB" id="A0A4U9UEL9"/>
<dbReference type="EMBL" id="CABEEZ010000070">
    <property type="protein sequence ID" value="VTR31755.1"/>
    <property type="molecule type" value="Genomic_DNA"/>
</dbReference>
<accession>A0A4U9UEL9</accession>
<gene>
    <name evidence="1" type="ORF">NCTC12965_03253</name>
</gene>